<protein>
    <recommendedName>
        <fullName evidence="9 10">4-hydroxy-tetrahydrodipicolinate reductase</fullName>
        <shortName evidence="9">HTPA reductase</shortName>
        <ecNumber evidence="9 10">1.17.1.8</ecNumber>
    </recommendedName>
</protein>
<evidence type="ECO:0000256" key="10">
    <source>
        <dbReference type="NCBIfam" id="TIGR00036"/>
    </source>
</evidence>
<comment type="catalytic activity">
    <reaction evidence="9">
        <text>(S)-2,3,4,5-tetrahydrodipicolinate + NAD(+) + H2O = (2S,4S)-4-hydroxy-2,3,4,5-tetrahydrodipicolinate + NADH + H(+)</text>
        <dbReference type="Rhea" id="RHEA:35323"/>
        <dbReference type="ChEBI" id="CHEBI:15377"/>
        <dbReference type="ChEBI" id="CHEBI:15378"/>
        <dbReference type="ChEBI" id="CHEBI:16845"/>
        <dbReference type="ChEBI" id="CHEBI:57540"/>
        <dbReference type="ChEBI" id="CHEBI:57945"/>
        <dbReference type="ChEBI" id="CHEBI:67139"/>
        <dbReference type="EC" id="1.17.1.8"/>
    </reaction>
</comment>
<dbReference type="InterPro" id="IPR023940">
    <property type="entry name" value="DHDPR_bac"/>
</dbReference>
<dbReference type="GO" id="GO:0051287">
    <property type="term" value="F:NAD binding"/>
    <property type="evidence" value="ECO:0007669"/>
    <property type="project" value="UniProtKB-UniRule"/>
</dbReference>
<dbReference type="GO" id="GO:0016726">
    <property type="term" value="F:oxidoreductase activity, acting on CH or CH2 groups, NAD or NADP as acceptor"/>
    <property type="evidence" value="ECO:0007669"/>
    <property type="project" value="UniProtKB-UniRule"/>
</dbReference>
<feature type="binding site" evidence="9">
    <location>
        <begin position="153"/>
        <end position="154"/>
    </location>
    <ligand>
        <name>(S)-2,3,4,5-tetrahydrodipicolinate</name>
        <dbReference type="ChEBI" id="CHEBI:16845"/>
    </ligand>
</feature>
<evidence type="ECO:0000256" key="7">
    <source>
        <dbReference type="ARBA" id="ARBA00023027"/>
    </source>
</evidence>
<dbReference type="Pfam" id="PF05173">
    <property type="entry name" value="DapB_C"/>
    <property type="match status" value="1"/>
</dbReference>
<evidence type="ECO:0000259" key="11">
    <source>
        <dbReference type="Pfam" id="PF01113"/>
    </source>
</evidence>
<dbReference type="NCBIfam" id="TIGR00036">
    <property type="entry name" value="dapB"/>
    <property type="match status" value="1"/>
</dbReference>
<dbReference type="STRING" id="415015.SAMN05660462_02919"/>
<evidence type="ECO:0000256" key="8">
    <source>
        <dbReference type="ARBA" id="ARBA00023154"/>
    </source>
</evidence>
<name>A0A1H3SK38_9FIRM</name>
<dbReference type="GO" id="GO:0050661">
    <property type="term" value="F:NADP binding"/>
    <property type="evidence" value="ECO:0007669"/>
    <property type="project" value="UniProtKB-UniRule"/>
</dbReference>
<comment type="subcellular location">
    <subcellularLocation>
        <location evidence="9">Cytoplasm</location>
    </subcellularLocation>
</comment>
<comment type="function">
    <text evidence="9">Catalyzes the conversion of 4-hydroxy-tetrahydrodipicolinate (HTPA) to tetrahydrodipicolinate.</text>
</comment>
<dbReference type="GO" id="GO:0005829">
    <property type="term" value="C:cytosol"/>
    <property type="evidence" value="ECO:0007669"/>
    <property type="project" value="TreeGrafter"/>
</dbReference>
<sequence length="252" mass="27727">MLNIIVNGCHGKMGQVLVKQIEHDDELNIVAGIDTEPEKIKMSFPVYKNIFDLKEKAHIVIDFSSPKAINDLLDYGIKTNTPLVIATTGMSPEDMENIKNASRSIPIFYSSNMSVGINIILALVQMAAKTIGDLADIEIIEKHHNLKVDAPSGTAYSIADKINEALNHSKEYVFGRHSYTEKRKENEIGIHAIRGGTIVGEHSVIFASEDETIEISHSASSKNIFALGAIRAAKFLIGKAPGFYSMRDLMDN</sequence>
<evidence type="ECO:0000259" key="12">
    <source>
        <dbReference type="Pfam" id="PF05173"/>
    </source>
</evidence>
<evidence type="ECO:0000256" key="4">
    <source>
        <dbReference type="ARBA" id="ARBA00022857"/>
    </source>
</evidence>
<organism evidence="13 14">
    <name type="scientific">Proteiniborus ethanoligenes</name>
    <dbReference type="NCBI Taxonomy" id="415015"/>
    <lineage>
        <taxon>Bacteria</taxon>
        <taxon>Bacillati</taxon>
        <taxon>Bacillota</taxon>
        <taxon>Clostridia</taxon>
        <taxon>Eubacteriales</taxon>
        <taxon>Proteiniborus</taxon>
    </lineage>
</organism>
<dbReference type="InterPro" id="IPR036291">
    <property type="entry name" value="NAD(P)-bd_dom_sf"/>
</dbReference>
<dbReference type="Gene3D" id="3.40.50.720">
    <property type="entry name" value="NAD(P)-binding Rossmann-like Domain"/>
    <property type="match status" value="1"/>
</dbReference>
<keyword evidence="8 9" id="KW-0457">Lysine biosynthesis</keyword>
<dbReference type="EC" id="1.17.1.8" evidence="9 10"/>
<dbReference type="PROSITE" id="PS01298">
    <property type="entry name" value="DAPB"/>
    <property type="match status" value="1"/>
</dbReference>
<feature type="binding site" evidence="9">
    <location>
        <begin position="8"/>
        <end position="13"/>
    </location>
    <ligand>
        <name>NAD(+)</name>
        <dbReference type="ChEBI" id="CHEBI:57540"/>
    </ligand>
</feature>
<feature type="domain" description="Dihydrodipicolinate reductase N-terminal" evidence="11">
    <location>
        <begin position="3"/>
        <end position="113"/>
    </location>
</feature>
<dbReference type="SUPFAM" id="SSF55347">
    <property type="entry name" value="Glyceraldehyde-3-phosphate dehydrogenase-like, C-terminal domain"/>
    <property type="match status" value="1"/>
</dbReference>
<evidence type="ECO:0000256" key="5">
    <source>
        <dbReference type="ARBA" id="ARBA00022915"/>
    </source>
</evidence>
<dbReference type="Pfam" id="PF01113">
    <property type="entry name" value="DapB_N"/>
    <property type="match status" value="1"/>
</dbReference>
<evidence type="ECO:0000256" key="3">
    <source>
        <dbReference type="ARBA" id="ARBA00022605"/>
    </source>
</evidence>
<keyword evidence="7 9" id="KW-0520">NAD</keyword>
<dbReference type="UniPathway" id="UPA00034">
    <property type="reaction ID" value="UER00018"/>
</dbReference>
<dbReference type="AlphaFoldDB" id="A0A1H3SK38"/>
<dbReference type="InterPro" id="IPR022663">
    <property type="entry name" value="DapB_C"/>
</dbReference>
<dbReference type="PANTHER" id="PTHR20836">
    <property type="entry name" value="DIHYDRODIPICOLINATE REDUCTASE"/>
    <property type="match status" value="1"/>
</dbReference>
<feature type="binding site" evidence="9">
    <location>
        <position position="144"/>
    </location>
    <ligand>
        <name>(S)-2,3,4,5-tetrahydrodipicolinate</name>
        <dbReference type="ChEBI" id="CHEBI:16845"/>
    </ligand>
</feature>
<dbReference type="RefSeq" id="WP_091732889.1">
    <property type="nucleotide sequence ID" value="NZ_FNQE01000045.1"/>
</dbReference>
<feature type="binding site" evidence="9">
    <location>
        <begin position="86"/>
        <end position="88"/>
    </location>
    <ligand>
        <name>NAD(+)</name>
        <dbReference type="ChEBI" id="CHEBI:57540"/>
    </ligand>
</feature>
<comment type="subunit">
    <text evidence="9">Homotetramer.</text>
</comment>
<dbReference type="CDD" id="cd02274">
    <property type="entry name" value="DHDPR_N"/>
    <property type="match status" value="1"/>
</dbReference>
<feature type="domain" description="Dihydrodipicolinate reductase C-terminal" evidence="12">
    <location>
        <begin position="116"/>
        <end position="250"/>
    </location>
</feature>
<dbReference type="GO" id="GO:0009089">
    <property type="term" value="P:lysine biosynthetic process via diaminopimelate"/>
    <property type="evidence" value="ECO:0007669"/>
    <property type="project" value="UniProtKB-UniRule"/>
</dbReference>
<dbReference type="EMBL" id="FNQE01000045">
    <property type="protein sequence ID" value="SDZ37479.1"/>
    <property type="molecule type" value="Genomic_DNA"/>
</dbReference>
<keyword evidence="6 9" id="KW-0560">Oxidoreductase</keyword>
<feature type="binding site" evidence="9">
    <location>
        <begin position="110"/>
        <end position="113"/>
    </location>
    <ligand>
        <name>NAD(+)</name>
        <dbReference type="ChEBI" id="CHEBI:57540"/>
    </ligand>
</feature>
<dbReference type="HAMAP" id="MF_00102">
    <property type="entry name" value="DapB"/>
    <property type="match status" value="1"/>
</dbReference>
<comment type="caution">
    <text evidence="9">Was originally thought to be a dihydrodipicolinate reductase (DHDPR), catalyzing the conversion of dihydrodipicolinate to tetrahydrodipicolinate. However, it was shown in E.coli that the substrate of the enzymatic reaction is not dihydrodipicolinate (DHDP) but in fact (2S,4S)-4-hydroxy-2,3,4,5-tetrahydrodipicolinic acid (HTPA), the product released by the DapA-catalyzed reaction.</text>
</comment>
<dbReference type="FunFam" id="3.30.360.10:FF:000004">
    <property type="entry name" value="4-hydroxy-tetrahydrodipicolinate reductase"/>
    <property type="match status" value="1"/>
</dbReference>
<feature type="active site" description="Proton donor/acceptor" evidence="9">
    <location>
        <position position="143"/>
    </location>
</feature>
<accession>A0A1H3SK38</accession>
<dbReference type="GO" id="GO:0019877">
    <property type="term" value="P:diaminopimelate biosynthetic process"/>
    <property type="evidence" value="ECO:0007669"/>
    <property type="project" value="UniProtKB-UniRule"/>
</dbReference>
<dbReference type="GO" id="GO:0008839">
    <property type="term" value="F:4-hydroxy-tetrahydrodipicolinate reductase"/>
    <property type="evidence" value="ECO:0007669"/>
    <property type="project" value="UniProtKB-UniRule"/>
</dbReference>
<dbReference type="OrthoDB" id="9790352at2"/>
<dbReference type="PIRSF" id="PIRSF000161">
    <property type="entry name" value="DHPR"/>
    <property type="match status" value="1"/>
</dbReference>
<dbReference type="InterPro" id="IPR000846">
    <property type="entry name" value="DapB_N"/>
</dbReference>
<evidence type="ECO:0000256" key="9">
    <source>
        <dbReference type="HAMAP-Rule" id="MF_00102"/>
    </source>
</evidence>
<evidence type="ECO:0000313" key="14">
    <source>
        <dbReference type="Proteomes" id="UP000198625"/>
    </source>
</evidence>
<dbReference type="Gene3D" id="3.30.360.10">
    <property type="entry name" value="Dihydrodipicolinate Reductase, domain 2"/>
    <property type="match status" value="1"/>
</dbReference>
<comment type="pathway">
    <text evidence="9">Amino-acid biosynthesis; L-lysine biosynthesis via DAP pathway; (S)-tetrahydrodipicolinate from L-aspartate: step 4/4.</text>
</comment>
<dbReference type="Proteomes" id="UP000198625">
    <property type="component" value="Unassembled WGS sequence"/>
</dbReference>
<keyword evidence="3 9" id="KW-0028">Amino-acid biosynthesis</keyword>
<comment type="catalytic activity">
    <reaction evidence="9">
        <text>(S)-2,3,4,5-tetrahydrodipicolinate + NADP(+) + H2O = (2S,4S)-4-hydroxy-2,3,4,5-tetrahydrodipicolinate + NADPH + H(+)</text>
        <dbReference type="Rhea" id="RHEA:35331"/>
        <dbReference type="ChEBI" id="CHEBI:15377"/>
        <dbReference type="ChEBI" id="CHEBI:15378"/>
        <dbReference type="ChEBI" id="CHEBI:16845"/>
        <dbReference type="ChEBI" id="CHEBI:57783"/>
        <dbReference type="ChEBI" id="CHEBI:58349"/>
        <dbReference type="ChEBI" id="CHEBI:67139"/>
        <dbReference type="EC" id="1.17.1.8"/>
    </reaction>
</comment>
<comment type="caution">
    <text evidence="9">Lacks conserved residue(s) required for the propagation of feature annotation.</text>
</comment>
<proteinExistence type="inferred from homology"/>
<keyword evidence="5 9" id="KW-0220">Diaminopimelate biosynthesis</keyword>
<evidence type="ECO:0000256" key="6">
    <source>
        <dbReference type="ARBA" id="ARBA00023002"/>
    </source>
</evidence>
<keyword evidence="4 9" id="KW-0521">NADP</keyword>
<evidence type="ECO:0000313" key="13">
    <source>
        <dbReference type="EMBL" id="SDZ37479.1"/>
    </source>
</evidence>
<feature type="active site" description="Proton donor" evidence="9">
    <location>
        <position position="147"/>
    </location>
</feature>
<dbReference type="SUPFAM" id="SSF51735">
    <property type="entry name" value="NAD(P)-binding Rossmann-fold domains"/>
    <property type="match status" value="1"/>
</dbReference>
<dbReference type="PANTHER" id="PTHR20836:SF7">
    <property type="entry name" value="4-HYDROXY-TETRAHYDRODIPICOLINATE REDUCTASE"/>
    <property type="match status" value="1"/>
</dbReference>
<evidence type="ECO:0000256" key="2">
    <source>
        <dbReference type="ARBA" id="ARBA00022490"/>
    </source>
</evidence>
<reference evidence="13 14" key="1">
    <citation type="submission" date="2016-10" db="EMBL/GenBank/DDBJ databases">
        <authorList>
            <person name="de Groot N.N."/>
        </authorList>
    </citation>
    <scope>NUCLEOTIDE SEQUENCE [LARGE SCALE GENOMIC DNA]</scope>
    <source>
        <strain evidence="13 14">DSM 21650</strain>
    </source>
</reference>
<keyword evidence="2 9" id="KW-0963">Cytoplasm</keyword>
<dbReference type="InterPro" id="IPR022664">
    <property type="entry name" value="DapB_N_CS"/>
</dbReference>
<evidence type="ECO:0000256" key="1">
    <source>
        <dbReference type="ARBA" id="ARBA00006642"/>
    </source>
</evidence>
<comment type="similarity">
    <text evidence="1 9">Belongs to the DapB family.</text>
</comment>
<keyword evidence="14" id="KW-1185">Reference proteome</keyword>
<gene>
    <name evidence="9" type="primary">dapB</name>
    <name evidence="13" type="ORF">SAMN05660462_02919</name>
</gene>